<evidence type="ECO:0000313" key="2">
    <source>
        <dbReference type="EMBL" id="KAB1271132.1"/>
    </source>
</evidence>
<gene>
    <name evidence="2" type="ORF">Cadr_000009080</name>
</gene>
<proteinExistence type="predicted"/>
<reference evidence="2 3" key="1">
    <citation type="journal article" date="2019" name="Mol. Ecol. Resour.">
        <title>Improving Illumina assemblies with Hi-C and long reads: an example with the North African dromedary.</title>
        <authorList>
            <person name="Elbers J.P."/>
            <person name="Rogers M.F."/>
            <person name="Perelman P.L."/>
            <person name="Proskuryakova A.A."/>
            <person name="Serdyukova N.A."/>
            <person name="Johnson W.E."/>
            <person name="Horin P."/>
            <person name="Corander J."/>
            <person name="Murphy D."/>
            <person name="Burger P.A."/>
        </authorList>
    </citation>
    <scope>NUCLEOTIDE SEQUENCE [LARGE SCALE GENOMIC DNA]</scope>
    <source>
        <strain evidence="2">Drom800</strain>
        <tissue evidence="2">Blood</tissue>
    </source>
</reference>
<accession>A0A5N4DIZ9</accession>
<sequence>MCSGMWYPVAHHARRFQGDESVGPVQGLQGKEDLCSASSWPPSFLSRAGAPIFTLHWVLRPLLILGAPTSPVTSEFPACSLTQGRVSRMEAGVGGCCDGGTVWDPSARQGVWAAWGNRGGSCPLALGALAASLTALNKRGGGHLWPYGLVPREGGPRSPQKIITTTDQDVAHGLAPGLLEPSQLRRQGPTIPPNGCSPPTLGPSPWPRAEIGPGSPATAAGLLGCHGRLNGADLANSLTQKGRVCVFVCVCVSTRSACCYCCRCCGVLGKCEVRDPKGEWVALLGWGLGVSEGGSHVGTSQQRSSFLRAGIVTRSLCLQSSSYIGTEVRVVRSCAEGHTAVGVIKGGPAASGHAVFLQHTKPISWGRKTVAFNSEFFTLGFETGVDVQQPEQGQN</sequence>
<name>A0A5N4DIZ9_CAMDR</name>
<comment type="caution">
    <text evidence="2">The sequence shown here is derived from an EMBL/GenBank/DDBJ whole genome shotgun (WGS) entry which is preliminary data.</text>
</comment>
<evidence type="ECO:0000313" key="3">
    <source>
        <dbReference type="Proteomes" id="UP000299084"/>
    </source>
</evidence>
<dbReference type="EMBL" id="JWIN03000011">
    <property type="protein sequence ID" value="KAB1271132.1"/>
    <property type="molecule type" value="Genomic_DNA"/>
</dbReference>
<feature type="compositionally biased region" description="Pro residues" evidence="1">
    <location>
        <begin position="190"/>
        <end position="206"/>
    </location>
</feature>
<feature type="region of interest" description="Disordered" evidence="1">
    <location>
        <begin position="187"/>
        <end position="213"/>
    </location>
</feature>
<dbReference type="Proteomes" id="UP000299084">
    <property type="component" value="Unassembled WGS sequence"/>
</dbReference>
<evidence type="ECO:0000256" key="1">
    <source>
        <dbReference type="SAM" id="MobiDB-lite"/>
    </source>
</evidence>
<protein>
    <submittedName>
        <fullName evidence="2">Uncharacterized protein</fullName>
    </submittedName>
</protein>
<keyword evidence="3" id="KW-1185">Reference proteome</keyword>
<dbReference type="AlphaFoldDB" id="A0A5N4DIZ9"/>
<organism evidence="2 3">
    <name type="scientific">Camelus dromedarius</name>
    <name type="common">Dromedary</name>
    <name type="synonym">Arabian camel</name>
    <dbReference type="NCBI Taxonomy" id="9838"/>
    <lineage>
        <taxon>Eukaryota</taxon>
        <taxon>Metazoa</taxon>
        <taxon>Chordata</taxon>
        <taxon>Craniata</taxon>
        <taxon>Vertebrata</taxon>
        <taxon>Euteleostomi</taxon>
        <taxon>Mammalia</taxon>
        <taxon>Eutheria</taxon>
        <taxon>Laurasiatheria</taxon>
        <taxon>Artiodactyla</taxon>
        <taxon>Tylopoda</taxon>
        <taxon>Camelidae</taxon>
        <taxon>Camelus</taxon>
    </lineage>
</organism>